<sequence length="661" mass="72925">MIKENQFFNNGKDSDKKEIKNNENKNEKNSSQDITGENDKYFKEDKDSEDNEDSKGIEDSEDDEDLEDDLDEDDEDENSKKNIFKEKLIGLIEICKNNKKRVIIVSIIIAVICIGVTTVVLLGKNGKTSDAGAQLPTTKNEYVDVIPAEVGDIDDPNDPQLQNGNNSEGTGAQMSATDMKKTSSMSNGIDLSKFQGKVDWDAVAATKKIDFAMIRVGYRTDNNGTIVEDPYARYNMQMADEAGIKVGVYFFSTATTKEEALEEAAWTTNTIAKYKITYPVVYNCEGFTKSDSRMYGISNANRTDYAIAFLNYVKNEGYEPMLYANKTDLDNSTYWDTKKISASYKIWVAQYPDQLTEKSSYTGTNAMWQYTCNGKVTGINGFVDMNIAYFYYENAVEPKDTSGAANADNPELGVTFTAASGQLTAKENTNLRSLPNTMGDILANIKNGEFATLISNGDNGWSKLEFNGTTGYSLTRLLTDKVNAVAVPVTPAATKAAEVSAYTDVFDQVTAKEETNLRKEANTTSTLVATITNGTFYTRTGIGKGNNEWSRLVYNGETVYAKTDLLTTEVKVTQAPTTAAEGEKYKVQNMVFTAISDKVTITSNVQSVNLRDLPSTTVGETKATLKTGEFIERTGLNEGTGWSKLIYNGVTVYASTRYLKN</sequence>
<dbReference type="RefSeq" id="WP_092453798.1">
    <property type="nucleotide sequence ID" value="NZ_FOJI01000007.1"/>
</dbReference>
<dbReference type="PROSITE" id="PS51781">
    <property type="entry name" value="SH3B"/>
    <property type="match status" value="2"/>
</dbReference>
<evidence type="ECO:0000256" key="1">
    <source>
        <dbReference type="ARBA" id="ARBA00010646"/>
    </source>
</evidence>
<evidence type="ECO:0000256" key="3">
    <source>
        <dbReference type="SAM" id="Phobius"/>
    </source>
</evidence>
<dbReference type="GO" id="GO:0016052">
    <property type="term" value="P:carbohydrate catabolic process"/>
    <property type="evidence" value="ECO:0007669"/>
    <property type="project" value="TreeGrafter"/>
</dbReference>
<dbReference type="PROSITE" id="PS51904">
    <property type="entry name" value="GLYCOSYL_HYDROL_F25_2"/>
    <property type="match status" value="1"/>
</dbReference>
<dbReference type="Pfam" id="PF01183">
    <property type="entry name" value="Glyco_hydro_25"/>
    <property type="match status" value="1"/>
</dbReference>
<dbReference type="STRING" id="99656.SAMN05421659_107167"/>
<dbReference type="InterPro" id="IPR003646">
    <property type="entry name" value="SH3-like_bac-type"/>
</dbReference>
<feature type="domain" description="SH3b" evidence="4">
    <location>
        <begin position="596"/>
        <end position="661"/>
    </location>
</feature>
<dbReference type="Gene3D" id="3.20.20.80">
    <property type="entry name" value="Glycosidases"/>
    <property type="match status" value="1"/>
</dbReference>
<feature type="compositionally biased region" description="Polar residues" evidence="2">
    <location>
        <begin position="1"/>
        <end position="11"/>
    </location>
</feature>
<protein>
    <submittedName>
        <fullName evidence="5">Glycosyl hydrolases family 25</fullName>
    </submittedName>
</protein>
<dbReference type="Gene3D" id="2.30.30.40">
    <property type="entry name" value="SH3 Domains"/>
    <property type="match status" value="3"/>
</dbReference>
<dbReference type="InterPro" id="IPR017853">
    <property type="entry name" value="GH"/>
</dbReference>
<keyword evidence="6" id="KW-1185">Reference proteome</keyword>
<evidence type="ECO:0000313" key="6">
    <source>
        <dbReference type="Proteomes" id="UP000199701"/>
    </source>
</evidence>
<feature type="region of interest" description="Disordered" evidence="2">
    <location>
        <begin position="150"/>
        <end position="178"/>
    </location>
</feature>
<dbReference type="Pfam" id="PF08239">
    <property type="entry name" value="SH3_3"/>
    <property type="match status" value="1"/>
</dbReference>
<reference evidence="5 6" key="1">
    <citation type="submission" date="2016-10" db="EMBL/GenBank/DDBJ databases">
        <authorList>
            <person name="de Groot N.N."/>
        </authorList>
    </citation>
    <scope>NUCLEOTIDE SEQUENCE [LARGE SCALE GENOMIC DNA]</scope>
    <source>
        <strain evidence="5 6">DSM 9179</strain>
    </source>
</reference>
<feature type="transmembrane region" description="Helical" evidence="3">
    <location>
        <begin position="102"/>
        <end position="123"/>
    </location>
</feature>
<dbReference type="GO" id="GO:0009253">
    <property type="term" value="P:peptidoglycan catabolic process"/>
    <property type="evidence" value="ECO:0007669"/>
    <property type="project" value="InterPro"/>
</dbReference>
<keyword evidence="3" id="KW-0812">Transmembrane</keyword>
<comment type="similarity">
    <text evidence="1">Belongs to the glycosyl hydrolase 25 family.</text>
</comment>
<dbReference type="Proteomes" id="UP000199701">
    <property type="component" value="Unassembled WGS sequence"/>
</dbReference>
<dbReference type="PANTHER" id="PTHR34135:SF2">
    <property type="entry name" value="LYSOZYME"/>
    <property type="match status" value="1"/>
</dbReference>
<evidence type="ECO:0000259" key="4">
    <source>
        <dbReference type="PROSITE" id="PS51781"/>
    </source>
</evidence>
<evidence type="ECO:0000256" key="2">
    <source>
        <dbReference type="SAM" id="MobiDB-lite"/>
    </source>
</evidence>
<dbReference type="GO" id="GO:0003796">
    <property type="term" value="F:lysozyme activity"/>
    <property type="evidence" value="ECO:0007669"/>
    <property type="project" value="InterPro"/>
</dbReference>
<evidence type="ECO:0000313" key="5">
    <source>
        <dbReference type="EMBL" id="SEW24424.1"/>
    </source>
</evidence>
<keyword evidence="5" id="KW-0378">Hydrolase</keyword>
<feature type="compositionally biased region" description="Polar residues" evidence="2">
    <location>
        <begin position="159"/>
        <end position="178"/>
    </location>
</feature>
<dbReference type="PANTHER" id="PTHR34135">
    <property type="entry name" value="LYSOZYME"/>
    <property type="match status" value="1"/>
</dbReference>
<dbReference type="SUPFAM" id="SSF51445">
    <property type="entry name" value="(Trans)glycosidases"/>
    <property type="match status" value="1"/>
</dbReference>
<keyword evidence="3" id="KW-1133">Transmembrane helix</keyword>
<organism evidence="5 6">
    <name type="scientific">[Clostridium] fimetarium</name>
    <dbReference type="NCBI Taxonomy" id="99656"/>
    <lineage>
        <taxon>Bacteria</taxon>
        <taxon>Bacillati</taxon>
        <taxon>Bacillota</taxon>
        <taxon>Clostridia</taxon>
        <taxon>Lachnospirales</taxon>
        <taxon>Lachnospiraceae</taxon>
    </lineage>
</organism>
<dbReference type="InterPro" id="IPR002053">
    <property type="entry name" value="Glyco_hydro_25"/>
</dbReference>
<name>A0A1I0QBL1_9FIRM</name>
<gene>
    <name evidence="5" type="ORF">SAMN05421659_107167</name>
</gene>
<feature type="region of interest" description="Disordered" evidence="2">
    <location>
        <begin position="1"/>
        <end position="78"/>
    </location>
</feature>
<dbReference type="OrthoDB" id="9783374at2"/>
<dbReference type="SMART" id="SM00287">
    <property type="entry name" value="SH3b"/>
    <property type="match status" value="3"/>
</dbReference>
<dbReference type="GO" id="GO:0016998">
    <property type="term" value="P:cell wall macromolecule catabolic process"/>
    <property type="evidence" value="ECO:0007669"/>
    <property type="project" value="InterPro"/>
</dbReference>
<dbReference type="CDD" id="cd06414">
    <property type="entry name" value="GH25_LytC-like"/>
    <property type="match status" value="1"/>
</dbReference>
<dbReference type="AlphaFoldDB" id="A0A1I0QBL1"/>
<dbReference type="EMBL" id="FOJI01000007">
    <property type="protein sequence ID" value="SEW24424.1"/>
    <property type="molecule type" value="Genomic_DNA"/>
</dbReference>
<feature type="compositionally biased region" description="Basic and acidic residues" evidence="2">
    <location>
        <begin position="37"/>
        <end position="46"/>
    </location>
</feature>
<accession>A0A1I0QBL1</accession>
<feature type="compositionally biased region" description="Acidic residues" evidence="2">
    <location>
        <begin position="59"/>
        <end position="77"/>
    </location>
</feature>
<feature type="domain" description="SH3b" evidence="4">
    <location>
        <begin position="418"/>
        <end position="482"/>
    </location>
</feature>
<proteinExistence type="inferred from homology"/>
<keyword evidence="3" id="KW-0472">Membrane</keyword>
<feature type="compositionally biased region" description="Basic and acidic residues" evidence="2">
    <location>
        <begin position="12"/>
        <end position="30"/>
    </location>
</feature>